<dbReference type="EMBL" id="CAJNNV010028259">
    <property type="protein sequence ID" value="CAE8623874.1"/>
    <property type="molecule type" value="Genomic_DNA"/>
</dbReference>
<protein>
    <submittedName>
        <fullName evidence="1">Uncharacterized protein</fullName>
    </submittedName>
</protein>
<name>A0A813DN55_POLGL</name>
<gene>
    <name evidence="2" type="ORF">PGLA1383_LOCUS41090</name>
    <name evidence="1" type="ORF">PGLA1383_LOCUS6405</name>
</gene>
<evidence type="ECO:0000313" key="3">
    <source>
        <dbReference type="Proteomes" id="UP000654075"/>
    </source>
</evidence>
<accession>A0A813DN55</accession>
<dbReference type="Proteomes" id="UP000654075">
    <property type="component" value="Unassembled WGS sequence"/>
</dbReference>
<evidence type="ECO:0000313" key="2">
    <source>
        <dbReference type="EMBL" id="CAE8623874.1"/>
    </source>
</evidence>
<organism evidence="1 3">
    <name type="scientific">Polarella glacialis</name>
    <name type="common">Dinoflagellate</name>
    <dbReference type="NCBI Taxonomy" id="89957"/>
    <lineage>
        <taxon>Eukaryota</taxon>
        <taxon>Sar</taxon>
        <taxon>Alveolata</taxon>
        <taxon>Dinophyceae</taxon>
        <taxon>Suessiales</taxon>
        <taxon>Suessiaceae</taxon>
        <taxon>Polarella</taxon>
    </lineage>
</organism>
<evidence type="ECO:0000313" key="1">
    <source>
        <dbReference type="EMBL" id="CAE8587569.1"/>
    </source>
</evidence>
<dbReference type="AlphaFoldDB" id="A0A813DN55"/>
<reference evidence="1" key="1">
    <citation type="submission" date="2021-02" db="EMBL/GenBank/DDBJ databases">
        <authorList>
            <person name="Dougan E. K."/>
            <person name="Rhodes N."/>
            <person name="Thang M."/>
            <person name="Chan C."/>
        </authorList>
    </citation>
    <scope>NUCLEOTIDE SEQUENCE</scope>
</reference>
<comment type="caution">
    <text evidence="1">The sequence shown here is derived from an EMBL/GenBank/DDBJ whole genome shotgun (WGS) entry which is preliminary data.</text>
</comment>
<proteinExistence type="predicted"/>
<keyword evidence="3" id="KW-1185">Reference proteome</keyword>
<dbReference type="EMBL" id="CAJNNV010002657">
    <property type="protein sequence ID" value="CAE8587569.1"/>
    <property type="molecule type" value="Genomic_DNA"/>
</dbReference>
<sequence>MTSLRGILVSLRQPPRPTAKQVSEAAACITEALGSSEDSQAFHISVSLCVNELAKHSSAVGAEQWQSLAERCRRLLPRMPPRQLTLLMNALAHSKAARGGWVADAAAALGAADVGSLSAQDSKQQQ</sequence>